<keyword evidence="6" id="KW-1185">Reference proteome</keyword>
<dbReference type="EMBL" id="JACHXW010000013">
    <property type="protein sequence ID" value="MBB3154054.1"/>
    <property type="molecule type" value="Genomic_DNA"/>
</dbReference>
<evidence type="ECO:0000256" key="2">
    <source>
        <dbReference type="ARBA" id="ARBA00008520"/>
    </source>
</evidence>
<comment type="caution">
    <text evidence="5">The sequence shown here is derived from an EMBL/GenBank/DDBJ whole genome shotgun (WGS) entry which is preliminary data.</text>
</comment>
<name>A0A7W5CC26_9BACL</name>
<sequence length="444" mass="49627">MKIPRYITVLFVFMSVVIALSGCQIGGKTRNNETGTLVVLDQNESLFKSHYLPHITNAYPELEVKLVPYEAYMSEQMSKVGMGAREEALHELLEQYNPDIIIARDDETYRQLIEGNRLKVLDGLIQEGKLELDLAATELLDPIKDNDGLKYALASHFSGSVLYYNKNVFEKVGVPLPTEGMTWEQVYQLAAQIPAKDEGEDSVYGFANAIASSPYFSILGIGASEGLSYLDEASEKVTVNTPEWRRIWEMVLVPLREGHIFSTRQGESNGNPMALFKEGKIAMMYANETILSQLINDNLPWDTVAAPINPRYSDQGNGLHYLAYFGIHTKGGRTELAWEIIKQLNGEEIAGANWGQGIPLRKKLADQQFKGTDLTPFYRLAAYPASSGAKLPKKITSDFLMNFLMEGERKAIAVISSELTIDQALKQLEEMGQLLLEQDRAKVK</sequence>
<dbReference type="Pfam" id="PF01547">
    <property type="entry name" value="SBP_bac_1"/>
    <property type="match status" value="1"/>
</dbReference>
<organism evidence="5 6">
    <name type="scientific">Paenibacillus endophyticus</name>
    <dbReference type="NCBI Taxonomy" id="1294268"/>
    <lineage>
        <taxon>Bacteria</taxon>
        <taxon>Bacillati</taxon>
        <taxon>Bacillota</taxon>
        <taxon>Bacilli</taxon>
        <taxon>Bacillales</taxon>
        <taxon>Paenibacillaceae</taxon>
        <taxon>Paenibacillus</taxon>
    </lineage>
</organism>
<keyword evidence="3" id="KW-0813">Transport</keyword>
<dbReference type="Proteomes" id="UP000518605">
    <property type="component" value="Unassembled WGS sequence"/>
</dbReference>
<dbReference type="SUPFAM" id="SSF53850">
    <property type="entry name" value="Periplasmic binding protein-like II"/>
    <property type="match status" value="1"/>
</dbReference>
<protein>
    <submittedName>
        <fullName evidence="5">Multiple sugar transport system substrate-binding protein</fullName>
    </submittedName>
</protein>
<dbReference type="Gene3D" id="3.40.190.10">
    <property type="entry name" value="Periplasmic binding protein-like II"/>
    <property type="match status" value="1"/>
</dbReference>
<evidence type="ECO:0000256" key="4">
    <source>
        <dbReference type="ARBA" id="ARBA00022729"/>
    </source>
</evidence>
<reference evidence="5 6" key="1">
    <citation type="submission" date="2020-08" db="EMBL/GenBank/DDBJ databases">
        <title>Genomic Encyclopedia of Type Strains, Phase III (KMG-III): the genomes of soil and plant-associated and newly described type strains.</title>
        <authorList>
            <person name="Whitman W."/>
        </authorList>
    </citation>
    <scope>NUCLEOTIDE SEQUENCE [LARGE SCALE GENOMIC DNA]</scope>
    <source>
        <strain evidence="5 6">CECT 8234</strain>
    </source>
</reference>
<dbReference type="GO" id="GO:0030313">
    <property type="term" value="C:cell envelope"/>
    <property type="evidence" value="ECO:0007669"/>
    <property type="project" value="UniProtKB-SubCell"/>
</dbReference>
<dbReference type="PANTHER" id="PTHR43649:SF31">
    <property type="entry name" value="SN-GLYCEROL-3-PHOSPHATE-BINDING PERIPLASMIC PROTEIN UGPB"/>
    <property type="match status" value="1"/>
</dbReference>
<dbReference type="AlphaFoldDB" id="A0A7W5CC26"/>
<proteinExistence type="inferred from homology"/>
<accession>A0A7W5CC26</accession>
<keyword evidence="4" id="KW-0732">Signal</keyword>
<evidence type="ECO:0000256" key="1">
    <source>
        <dbReference type="ARBA" id="ARBA00004196"/>
    </source>
</evidence>
<dbReference type="PROSITE" id="PS51257">
    <property type="entry name" value="PROKAR_LIPOPROTEIN"/>
    <property type="match status" value="1"/>
</dbReference>
<evidence type="ECO:0000313" key="6">
    <source>
        <dbReference type="Proteomes" id="UP000518605"/>
    </source>
</evidence>
<dbReference type="InterPro" id="IPR050490">
    <property type="entry name" value="Bact_solute-bd_prot1"/>
</dbReference>
<dbReference type="InterPro" id="IPR006059">
    <property type="entry name" value="SBP"/>
</dbReference>
<keyword evidence="5" id="KW-0762">Sugar transport</keyword>
<evidence type="ECO:0000313" key="5">
    <source>
        <dbReference type="EMBL" id="MBB3154054.1"/>
    </source>
</evidence>
<dbReference type="RefSeq" id="WP_183566779.1">
    <property type="nucleotide sequence ID" value="NZ_CBCSLB010000013.1"/>
</dbReference>
<comment type="similarity">
    <text evidence="2">Belongs to the bacterial solute-binding protein 1 family.</text>
</comment>
<comment type="subcellular location">
    <subcellularLocation>
        <location evidence="1">Cell envelope</location>
    </subcellularLocation>
</comment>
<dbReference type="PANTHER" id="PTHR43649">
    <property type="entry name" value="ARABINOSE-BINDING PROTEIN-RELATED"/>
    <property type="match status" value="1"/>
</dbReference>
<evidence type="ECO:0000256" key="3">
    <source>
        <dbReference type="ARBA" id="ARBA00022448"/>
    </source>
</evidence>
<gene>
    <name evidence="5" type="ORF">FHS16_004130</name>
</gene>